<dbReference type="GeneID" id="18914623"/>
<protein>
    <submittedName>
        <fullName evidence="2">Uncharacterized protein</fullName>
    </submittedName>
</protein>
<evidence type="ECO:0000256" key="1">
    <source>
        <dbReference type="SAM" id="MobiDB-lite"/>
    </source>
</evidence>
<dbReference type="EMBL" id="JH930469">
    <property type="protein sequence ID" value="EKM59076.1"/>
    <property type="molecule type" value="Genomic_DNA"/>
</dbReference>
<dbReference type="AlphaFoldDB" id="K5V8E2"/>
<dbReference type="Proteomes" id="UP000008370">
    <property type="component" value="Unassembled WGS sequence"/>
</dbReference>
<sequence>METDHIPVSPAHTQDMQLAEDVLGRLRQLEDTGVPPHADDPDSDRTAYLAQIGPLLRSFRAWTVPAADAALHLDYAPWLRHIVAVEEEQRAVFAQTEASGGSQRRRTRNSQRSEHSWLSLVAEERGLLATSGFST</sequence>
<proteinExistence type="predicted"/>
<name>K5V8E2_PHACS</name>
<organism evidence="2 3">
    <name type="scientific">Phanerochaete carnosa (strain HHB-10118-sp)</name>
    <name type="common">White-rot fungus</name>
    <name type="synonym">Peniophora carnosa</name>
    <dbReference type="NCBI Taxonomy" id="650164"/>
    <lineage>
        <taxon>Eukaryota</taxon>
        <taxon>Fungi</taxon>
        <taxon>Dikarya</taxon>
        <taxon>Basidiomycota</taxon>
        <taxon>Agaricomycotina</taxon>
        <taxon>Agaricomycetes</taxon>
        <taxon>Polyporales</taxon>
        <taxon>Phanerochaetaceae</taxon>
        <taxon>Phanerochaete</taxon>
    </lineage>
</organism>
<dbReference type="HOGENOM" id="CLU_1886490_0_0_1"/>
<accession>K5V8E2</accession>
<evidence type="ECO:0000313" key="3">
    <source>
        <dbReference type="Proteomes" id="UP000008370"/>
    </source>
</evidence>
<dbReference type="KEGG" id="pco:PHACADRAFT_249269"/>
<reference evidence="2 3" key="1">
    <citation type="journal article" date="2012" name="BMC Genomics">
        <title>Comparative genomics of the white-rot fungi, Phanerochaete carnosa and P. chrysosporium, to elucidate the genetic basis of the distinct wood types they colonize.</title>
        <authorList>
            <person name="Suzuki H."/>
            <person name="MacDonald J."/>
            <person name="Syed K."/>
            <person name="Salamov A."/>
            <person name="Hori C."/>
            <person name="Aerts A."/>
            <person name="Henrissat B."/>
            <person name="Wiebenga A."/>
            <person name="vanKuyk P.A."/>
            <person name="Barry K."/>
            <person name="Lindquist E."/>
            <person name="LaButti K."/>
            <person name="Lapidus A."/>
            <person name="Lucas S."/>
            <person name="Coutinho P."/>
            <person name="Gong Y."/>
            <person name="Samejima M."/>
            <person name="Mahadevan R."/>
            <person name="Abou-Zaid M."/>
            <person name="de Vries R.P."/>
            <person name="Igarashi K."/>
            <person name="Yadav J.S."/>
            <person name="Grigoriev I.V."/>
            <person name="Master E.R."/>
        </authorList>
    </citation>
    <scope>NUCLEOTIDE SEQUENCE [LARGE SCALE GENOMIC DNA]</scope>
    <source>
        <strain evidence="2 3">HHB-10118-sp</strain>
    </source>
</reference>
<dbReference type="InParanoid" id="K5V8E2"/>
<dbReference type="RefSeq" id="XP_007391649.1">
    <property type="nucleotide sequence ID" value="XM_007391587.1"/>
</dbReference>
<gene>
    <name evidence="2" type="ORF">PHACADRAFT_249269</name>
</gene>
<evidence type="ECO:0000313" key="2">
    <source>
        <dbReference type="EMBL" id="EKM59076.1"/>
    </source>
</evidence>
<feature type="region of interest" description="Disordered" evidence="1">
    <location>
        <begin position="94"/>
        <end position="115"/>
    </location>
</feature>
<keyword evidence="3" id="KW-1185">Reference proteome</keyword>